<name>A0ABS3KNS0_9PROT</name>
<evidence type="ECO:0000256" key="4">
    <source>
        <dbReference type="ARBA" id="ARBA00022989"/>
    </source>
</evidence>
<keyword evidence="6 8" id="KW-0472">Membrane</keyword>
<dbReference type="Pfam" id="PF00361">
    <property type="entry name" value="Proton_antipo_M"/>
    <property type="match status" value="1"/>
</dbReference>
<dbReference type="PANTHER" id="PTHR42682">
    <property type="entry name" value="HYDROGENASE-4 COMPONENT F"/>
    <property type="match status" value="1"/>
</dbReference>
<feature type="transmembrane region" description="Helical" evidence="8">
    <location>
        <begin position="43"/>
        <end position="63"/>
    </location>
</feature>
<evidence type="ECO:0000256" key="6">
    <source>
        <dbReference type="ARBA" id="ARBA00023136"/>
    </source>
</evidence>
<dbReference type="RefSeq" id="WP_207416122.1">
    <property type="nucleotide sequence ID" value="NZ_CP061177.1"/>
</dbReference>
<keyword evidence="5" id="KW-0560">Oxidoreductase</keyword>
<feature type="transmembrane region" description="Helical" evidence="8">
    <location>
        <begin position="243"/>
        <end position="260"/>
    </location>
</feature>
<gene>
    <name evidence="10" type="ORF">IAI61_06515</name>
</gene>
<dbReference type="Proteomes" id="UP001518989">
    <property type="component" value="Unassembled WGS sequence"/>
</dbReference>
<evidence type="ECO:0000256" key="8">
    <source>
        <dbReference type="SAM" id="Phobius"/>
    </source>
</evidence>
<feature type="transmembrane region" description="Helical" evidence="8">
    <location>
        <begin position="18"/>
        <end position="36"/>
    </location>
</feature>
<keyword evidence="3 7" id="KW-0812">Transmembrane</keyword>
<feature type="transmembrane region" description="Helical" evidence="8">
    <location>
        <begin position="272"/>
        <end position="295"/>
    </location>
</feature>
<evidence type="ECO:0000256" key="7">
    <source>
        <dbReference type="RuleBase" id="RU000320"/>
    </source>
</evidence>
<comment type="subcellular location">
    <subcellularLocation>
        <location evidence="1">Cell membrane</location>
        <topology evidence="1">Multi-pass membrane protein</topology>
    </subcellularLocation>
    <subcellularLocation>
        <location evidence="7">Membrane</location>
        <topology evidence="7">Multi-pass membrane protein</topology>
    </subcellularLocation>
</comment>
<keyword evidence="2" id="KW-1003">Cell membrane</keyword>
<evidence type="ECO:0000259" key="9">
    <source>
        <dbReference type="Pfam" id="PF00361"/>
    </source>
</evidence>
<sequence length="483" mass="47987">MTGIALSPAVLDWLASPWPPVLLPLVGALLLAAIGSARLGARVAVAVAALSLCGVALLGFVPLQGDPGLLRPDPLNMLLLLPAGLVALGGAVAVLLLPLPEGAGRAWNAATLALLGLTNLALLADDLALAWMALALCGPVLALLVAMKRGAPALAAAWKLVLLCGAASGLGLLGVVVIAMAAQPVAGEAALSFETLMRVSREAEPGPLLLGFLFILAGHGTLAALVPVHLWLPAAMAAAPTPLLAIPVALLGNAALHAVLRARAVATLSPSWLPPGALLLAAGLAGMGMAAWMLWRSRDTGRFLAACALGQTGLAAVAFGLGGPAVMAGVLQMAAALLALAAAALGLDRATRLRGGRGLARLGGLASSDPRLAWALAAALGAMAGLPPLAPFVAEFLLVQQAVARLPWLALPLGVALVLLAGATLSRTRRLCFGPPPGHAAVATGGGGVLLLILLLLLALLGLGLFLPTPLAALLAEAAQVAP</sequence>
<feature type="domain" description="NADH:quinone oxidoreductase/Mrp antiporter transmembrane" evidence="9">
    <location>
        <begin position="124"/>
        <end position="419"/>
    </location>
</feature>
<dbReference type="InterPro" id="IPR052175">
    <property type="entry name" value="ComplexI-like_HydComp"/>
</dbReference>
<evidence type="ECO:0000313" key="11">
    <source>
        <dbReference type="Proteomes" id="UP001518989"/>
    </source>
</evidence>
<dbReference type="EMBL" id="JACTNG010000003">
    <property type="protein sequence ID" value="MBO1078677.1"/>
    <property type="molecule type" value="Genomic_DNA"/>
</dbReference>
<feature type="transmembrane region" description="Helical" evidence="8">
    <location>
        <begin position="206"/>
        <end position="231"/>
    </location>
</feature>
<feature type="transmembrane region" description="Helical" evidence="8">
    <location>
        <begin position="75"/>
        <end position="99"/>
    </location>
</feature>
<protein>
    <recommendedName>
        <fullName evidence="9">NADH:quinone oxidoreductase/Mrp antiporter transmembrane domain-containing protein</fullName>
    </recommendedName>
</protein>
<feature type="transmembrane region" description="Helical" evidence="8">
    <location>
        <begin position="406"/>
        <end position="426"/>
    </location>
</feature>
<feature type="transmembrane region" description="Helical" evidence="8">
    <location>
        <begin position="327"/>
        <end position="347"/>
    </location>
</feature>
<keyword evidence="11" id="KW-1185">Reference proteome</keyword>
<reference evidence="10 11" key="1">
    <citation type="submission" date="2020-09" db="EMBL/GenBank/DDBJ databases">
        <title>Roseomonas.</title>
        <authorList>
            <person name="Zhu W."/>
        </authorList>
    </citation>
    <scope>NUCLEOTIDE SEQUENCE [LARGE SCALE GENOMIC DNA]</scope>
    <source>
        <strain evidence="10 11">573</strain>
    </source>
</reference>
<feature type="transmembrane region" description="Helical" evidence="8">
    <location>
        <begin position="129"/>
        <end position="148"/>
    </location>
</feature>
<organism evidence="10 11">
    <name type="scientific">Roseomonas haemaphysalidis</name>
    <dbReference type="NCBI Taxonomy" id="2768162"/>
    <lineage>
        <taxon>Bacteria</taxon>
        <taxon>Pseudomonadati</taxon>
        <taxon>Pseudomonadota</taxon>
        <taxon>Alphaproteobacteria</taxon>
        <taxon>Acetobacterales</taxon>
        <taxon>Roseomonadaceae</taxon>
        <taxon>Roseomonas</taxon>
    </lineage>
</organism>
<feature type="transmembrane region" description="Helical" evidence="8">
    <location>
        <begin position="106"/>
        <end position="123"/>
    </location>
</feature>
<feature type="transmembrane region" description="Helical" evidence="8">
    <location>
        <begin position="160"/>
        <end position="186"/>
    </location>
</feature>
<dbReference type="InterPro" id="IPR001750">
    <property type="entry name" value="ND/Mrp_TM"/>
</dbReference>
<evidence type="ECO:0000256" key="1">
    <source>
        <dbReference type="ARBA" id="ARBA00004651"/>
    </source>
</evidence>
<proteinExistence type="predicted"/>
<feature type="transmembrane region" description="Helical" evidence="8">
    <location>
        <begin position="302"/>
        <end position="321"/>
    </location>
</feature>
<feature type="transmembrane region" description="Helical" evidence="8">
    <location>
        <begin position="372"/>
        <end position="394"/>
    </location>
</feature>
<accession>A0ABS3KNS0</accession>
<comment type="caution">
    <text evidence="10">The sequence shown here is derived from an EMBL/GenBank/DDBJ whole genome shotgun (WGS) entry which is preliminary data.</text>
</comment>
<feature type="transmembrane region" description="Helical" evidence="8">
    <location>
        <begin position="438"/>
        <end position="467"/>
    </location>
</feature>
<evidence type="ECO:0000256" key="3">
    <source>
        <dbReference type="ARBA" id="ARBA00022692"/>
    </source>
</evidence>
<keyword evidence="4 8" id="KW-1133">Transmembrane helix</keyword>
<evidence type="ECO:0000256" key="5">
    <source>
        <dbReference type="ARBA" id="ARBA00023002"/>
    </source>
</evidence>
<evidence type="ECO:0000313" key="10">
    <source>
        <dbReference type="EMBL" id="MBO1078677.1"/>
    </source>
</evidence>
<evidence type="ECO:0000256" key="2">
    <source>
        <dbReference type="ARBA" id="ARBA00022475"/>
    </source>
</evidence>
<dbReference type="PANTHER" id="PTHR42682:SF5">
    <property type="entry name" value="HYDROGENASE-4 COMPONENT F"/>
    <property type="match status" value="1"/>
</dbReference>